<dbReference type="Pfam" id="PF12915">
    <property type="entry name" value="DUF3833"/>
    <property type="match status" value="1"/>
</dbReference>
<sequence>MSFMPLHIRPGFVLRHVALFLMGAAAVATVVQAASPARRFDPAAFFSGRTVGDAQIKIIMRRAHGMHVESTGKVEADGTLSVRQVVAEEGKPVKSRAWRIREVAPGRYEGSLSDAVGPVTGTLENDVLRLRFAIKGGMKAENVLRLRSDGQSVHNVMTVRKFGITVATLDEIIRRVGD</sequence>
<organism evidence="2 3">
    <name type="scientific">Sphingobium algorifonticola</name>
    <dbReference type="NCBI Taxonomy" id="2008318"/>
    <lineage>
        <taxon>Bacteria</taxon>
        <taxon>Pseudomonadati</taxon>
        <taxon>Pseudomonadota</taxon>
        <taxon>Alphaproteobacteria</taxon>
        <taxon>Sphingomonadales</taxon>
        <taxon>Sphingomonadaceae</taxon>
        <taxon>Sphingobium</taxon>
    </lineage>
</organism>
<dbReference type="AlphaFoldDB" id="A0A437JCV2"/>
<dbReference type="InterPro" id="IPR024409">
    <property type="entry name" value="DUF3833"/>
</dbReference>
<keyword evidence="1" id="KW-0732">Signal</keyword>
<evidence type="ECO:0000313" key="3">
    <source>
        <dbReference type="Proteomes" id="UP000282977"/>
    </source>
</evidence>
<dbReference type="Proteomes" id="UP000282977">
    <property type="component" value="Unassembled WGS sequence"/>
</dbReference>
<gene>
    <name evidence="2" type="ORF">ENE74_03565</name>
</gene>
<feature type="chain" id="PRO_5019214679" evidence="1">
    <location>
        <begin position="34"/>
        <end position="178"/>
    </location>
</feature>
<keyword evidence="3" id="KW-1185">Reference proteome</keyword>
<name>A0A437JCV2_9SPHN</name>
<dbReference type="EMBL" id="RZUL01000001">
    <property type="protein sequence ID" value="RVT43694.1"/>
    <property type="molecule type" value="Genomic_DNA"/>
</dbReference>
<proteinExistence type="predicted"/>
<evidence type="ECO:0000313" key="2">
    <source>
        <dbReference type="EMBL" id="RVT43694.1"/>
    </source>
</evidence>
<accession>A0A437JCV2</accession>
<evidence type="ECO:0000256" key="1">
    <source>
        <dbReference type="SAM" id="SignalP"/>
    </source>
</evidence>
<feature type="signal peptide" evidence="1">
    <location>
        <begin position="1"/>
        <end position="33"/>
    </location>
</feature>
<comment type="caution">
    <text evidence="2">The sequence shown here is derived from an EMBL/GenBank/DDBJ whole genome shotgun (WGS) entry which is preliminary data.</text>
</comment>
<reference evidence="2 3" key="1">
    <citation type="submission" date="2019-01" db="EMBL/GenBank/DDBJ databases">
        <authorList>
            <person name="Chen W.-M."/>
        </authorList>
    </citation>
    <scope>NUCLEOTIDE SEQUENCE [LARGE SCALE GENOMIC DNA]</scope>
    <source>
        <strain evidence="2 3">TLA-22</strain>
    </source>
</reference>
<protein>
    <submittedName>
        <fullName evidence="2">DUF3833 family protein</fullName>
    </submittedName>
</protein>